<feature type="domain" description="Xylose isomerase-like TIM barrel" evidence="1">
    <location>
        <begin position="31"/>
        <end position="246"/>
    </location>
</feature>
<dbReference type="Pfam" id="PF01261">
    <property type="entry name" value="AP_endonuc_2"/>
    <property type="match status" value="1"/>
</dbReference>
<protein>
    <submittedName>
        <fullName evidence="2">Inosose dehydratase</fullName>
        <ecNumber evidence="2">4.2.1.44</ecNumber>
    </submittedName>
</protein>
<dbReference type="Gene3D" id="3.20.20.150">
    <property type="entry name" value="Divalent-metal-dependent TIM barrel enzymes"/>
    <property type="match status" value="1"/>
</dbReference>
<comment type="caution">
    <text evidence="2">The sequence shown here is derived from an EMBL/GenBank/DDBJ whole genome shotgun (WGS) entry which is preliminary data.</text>
</comment>
<dbReference type="InterPro" id="IPR050312">
    <property type="entry name" value="IolE/XylAMocC-like"/>
</dbReference>
<reference evidence="2 3" key="1">
    <citation type="submission" date="2016-07" db="EMBL/GenBank/DDBJ databases">
        <title>Characterization of isolates of Eisenbergiella tayi derived from blood cultures, using whole genome sequencing.</title>
        <authorList>
            <person name="Burdz T."/>
            <person name="Wiebe D."/>
            <person name="Huynh C."/>
            <person name="Bernard K."/>
        </authorList>
    </citation>
    <scope>NUCLEOTIDE SEQUENCE [LARGE SCALE GENOMIC DNA]</scope>
    <source>
        <strain evidence="2 3">NML 110608</strain>
    </source>
</reference>
<dbReference type="AlphaFoldDB" id="A0A1E3A773"/>
<evidence type="ECO:0000259" key="1">
    <source>
        <dbReference type="Pfam" id="PF01261"/>
    </source>
</evidence>
<evidence type="ECO:0000313" key="2">
    <source>
        <dbReference type="EMBL" id="ODM04568.1"/>
    </source>
</evidence>
<accession>A0A1E3A773</accession>
<dbReference type="InterPro" id="IPR013022">
    <property type="entry name" value="Xyl_isomerase-like_TIM-brl"/>
</dbReference>
<name>A0A1E3A773_9FIRM</name>
<dbReference type="EC" id="4.2.1.44" evidence="2"/>
<dbReference type="RefSeq" id="WP_069154684.1">
    <property type="nucleotide sequence ID" value="NZ_MCGH01000003.1"/>
</dbReference>
<dbReference type="PANTHER" id="PTHR12110">
    <property type="entry name" value="HYDROXYPYRUVATE ISOMERASE"/>
    <property type="match status" value="1"/>
</dbReference>
<gene>
    <name evidence="2" type="primary">iolE_5</name>
    <name evidence="2" type="ORF">BEI61_05376</name>
</gene>
<dbReference type="GO" id="GO:0050114">
    <property type="term" value="F:myo-inosose-2 dehydratase activity"/>
    <property type="evidence" value="ECO:0007669"/>
    <property type="project" value="UniProtKB-EC"/>
</dbReference>
<organism evidence="2 3">
    <name type="scientific">Eisenbergiella tayi</name>
    <dbReference type="NCBI Taxonomy" id="1432052"/>
    <lineage>
        <taxon>Bacteria</taxon>
        <taxon>Bacillati</taxon>
        <taxon>Bacillota</taxon>
        <taxon>Clostridia</taxon>
        <taxon>Lachnospirales</taxon>
        <taxon>Lachnospiraceae</taxon>
        <taxon>Eisenbergiella</taxon>
    </lineage>
</organism>
<keyword evidence="2" id="KW-0456">Lyase</keyword>
<proteinExistence type="predicted"/>
<sequence length="270" mass="30757">MKTAYTGWMWVNQYVENSEEFRNQFIQCVKELSYLGYDYLENFPFLKKHFTSSEVKKICNQYGVSMSALYCNLSEGLDELKEDAEYTTEMGGKYLICSSQNWPEDQGLDSPADWDAVNKDAFLCNELGAYCKDVGIKLLHNHHSYTTVCRRPEIDAFARQTNPEFVGFCVDDGHAMVAGVNIIQLIKDYADRIEYVHIKDLDLTLSWRGRGMSWVPLGLGTLDLPGFFKALREIEFDGIVCAGLPAGCEKINHFESARLSRLYLRSAQGL</sequence>
<dbReference type="Proteomes" id="UP000094067">
    <property type="component" value="Unassembled WGS sequence"/>
</dbReference>
<dbReference type="SUPFAM" id="SSF51658">
    <property type="entry name" value="Xylose isomerase-like"/>
    <property type="match status" value="1"/>
</dbReference>
<evidence type="ECO:0000313" key="3">
    <source>
        <dbReference type="Proteomes" id="UP000094067"/>
    </source>
</evidence>
<dbReference type="InterPro" id="IPR036237">
    <property type="entry name" value="Xyl_isomerase-like_sf"/>
</dbReference>
<dbReference type="EMBL" id="MCGH01000003">
    <property type="protein sequence ID" value="ODM04568.1"/>
    <property type="molecule type" value="Genomic_DNA"/>
</dbReference>
<dbReference type="PANTHER" id="PTHR12110:SF41">
    <property type="entry name" value="INOSOSE DEHYDRATASE"/>
    <property type="match status" value="1"/>
</dbReference>